<protein>
    <submittedName>
        <fullName evidence="2">Uncharacterized protein</fullName>
    </submittedName>
</protein>
<gene>
    <name evidence="2" type="ORF">Cvel_19346</name>
</gene>
<dbReference type="VEuPathDB" id="CryptoDB:Cvel_19346"/>
<reference evidence="2" key="1">
    <citation type="submission" date="2014-11" db="EMBL/GenBank/DDBJ databases">
        <authorList>
            <person name="Otto D Thomas"/>
            <person name="Naeem Raeece"/>
        </authorList>
    </citation>
    <scope>NUCLEOTIDE SEQUENCE</scope>
</reference>
<evidence type="ECO:0000313" key="2">
    <source>
        <dbReference type="EMBL" id="CEM20347.1"/>
    </source>
</evidence>
<feature type="region of interest" description="Disordered" evidence="1">
    <location>
        <begin position="86"/>
        <end position="109"/>
    </location>
</feature>
<evidence type="ECO:0000256" key="1">
    <source>
        <dbReference type="SAM" id="MobiDB-lite"/>
    </source>
</evidence>
<dbReference type="AlphaFoldDB" id="A0A0G4FY37"/>
<feature type="compositionally biased region" description="Basic and acidic residues" evidence="1">
    <location>
        <begin position="94"/>
        <end position="107"/>
    </location>
</feature>
<accession>A0A0G4FY37</accession>
<dbReference type="EMBL" id="CDMZ01000730">
    <property type="protein sequence ID" value="CEM20347.1"/>
    <property type="molecule type" value="Genomic_DNA"/>
</dbReference>
<organism evidence="2">
    <name type="scientific">Chromera velia CCMP2878</name>
    <dbReference type="NCBI Taxonomy" id="1169474"/>
    <lineage>
        <taxon>Eukaryota</taxon>
        <taxon>Sar</taxon>
        <taxon>Alveolata</taxon>
        <taxon>Colpodellida</taxon>
        <taxon>Chromeraceae</taxon>
        <taxon>Chromera</taxon>
    </lineage>
</organism>
<proteinExistence type="predicted"/>
<sequence>MHASLGALGGEAAVGVYVRVYGQLGVVEAYDSSRDRYFVDLDVPSPTSPQSVWLSSEGFMKARRSLSSRFPHLRDSHCGNHAQYVGENPPLERGGSRVHQESGDTHRTFNAYGEGVRVSESGQRKWPEAVSVARWFVSLCVLGLQ</sequence>
<name>A0A0G4FY37_9ALVE</name>